<dbReference type="EMBL" id="PKPP01002967">
    <property type="protein sequence ID" value="PWA72095.1"/>
    <property type="molecule type" value="Genomic_DNA"/>
</dbReference>
<evidence type="ECO:0008006" key="4">
    <source>
        <dbReference type="Google" id="ProtNLM"/>
    </source>
</evidence>
<protein>
    <recommendedName>
        <fullName evidence="4">Ulp1 protease family, C-terminal catalytic domain-containing protein</fullName>
    </recommendedName>
</protein>
<reference evidence="2 3" key="1">
    <citation type="journal article" date="2018" name="Mol. Plant">
        <title>The genome of Artemisia annua provides insight into the evolution of Asteraceae family and artemisinin biosynthesis.</title>
        <authorList>
            <person name="Shen Q."/>
            <person name="Zhang L."/>
            <person name="Liao Z."/>
            <person name="Wang S."/>
            <person name="Yan T."/>
            <person name="Shi P."/>
            <person name="Liu M."/>
            <person name="Fu X."/>
            <person name="Pan Q."/>
            <person name="Wang Y."/>
            <person name="Lv Z."/>
            <person name="Lu X."/>
            <person name="Zhang F."/>
            <person name="Jiang W."/>
            <person name="Ma Y."/>
            <person name="Chen M."/>
            <person name="Hao X."/>
            <person name="Li L."/>
            <person name="Tang Y."/>
            <person name="Lv G."/>
            <person name="Zhou Y."/>
            <person name="Sun X."/>
            <person name="Brodelius P.E."/>
            <person name="Rose J.K.C."/>
            <person name="Tang K."/>
        </authorList>
    </citation>
    <scope>NUCLEOTIDE SEQUENCE [LARGE SCALE GENOMIC DNA]</scope>
    <source>
        <strain evidence="3">cv. Huhao1</strain>
        <tissue evidence="2">Leaf</tissue>
    </source>
</reference>
<dbReference type="SUPFAM" id="SSF54001">
    <property type="entry name" value="Cysteine proteinases"/>
    <property type="match status" value="1"/>
</dbReference>
<feature type="compositionally biased region" description="Acidic residues" evidence="1">
    <location>
        <begin position="45"/>
        <end position="58"/>
    </location>
</feature>
<dbReference type="AlphaFoldDB" id="A0A2U1NEZ5"/>
<comment type="caution">
    <text evidence="2">The sequence shown here is derived from an EMBL/GenBank/DDBJ whole genome shotgun (WGS) entry which is preliminary data.</text>
</comment>
<keyword evidence="3" id="KW-1185">Reference proteome</keyword>
<dbReference type="PANTHER" id="PTHR34835">
    <property type="entry name" value="OS07G0283600 PROTEIN-RELATED"/>
    <property type="match status" value="1"/>
</dbReference>
<gene>
    <name evidence="2" type="ORF">CTI12_AA259780</name>
</gene>
<evidence type="ECO:0000256" key="1">
    <source>
        <dbReference type="SAM" id="MobiDB-lite"/>
    </source>
</evidence>
<dbReference type="Proteomes" id="UP000245207">
    <property type="component" value="Unassembled WGS sequence"/>
</dbReference>
<feature type="compositionally biased region" description="Basic and acidic residues" evidence="1">
    <location>
        <begin position="140"/>
        <end position="157"/>
    </location>
</feature>
<feature type="region of interest" description="Disordered" evidence="1">
    <location>
        <begin position="132"/>
        <end position="171"/>
    </location>
</feature>
<evidence type="ECO:0000313" key="3">
    <source>
        <dbReference type="Proteomes" id="UP000245207"/>
    </source>
</evidence>
<organism evidence="2 3">
    <name type="scientific">Artemisia annua</name>
    <name type="common">Sweet wormwood</name>
    <dbReference type="NCBI Taxonomy" id="35608"/>
    <lineage>
        <taxon>Eukaryota</taxon>
        <taxon>Viridiplantae</taxon>
        <taxon>Streptophyta</taxon>
        <taxon>Embryophyta</taxon>
        <taxon>Tracheophyta</taxon>
        <taxon>Spermatophyta</taxon>
        <taxon>Magnoliopsida</taxon>
        <taxon>eudicotyledons</taxon>
        <taxon>Gunneridae</taxon>
        <taxon>Pentapetalae</taxon>
        <taxon>asterids</taxon>
        <taxon>campanulids</taxon>
        <taxon>Asterales</taxon>
        <taxon>Asteraceae</taxon>
        <taxon>Asteroideae</taxon>
        <taxon>Anthemideae</taxon>
        <taxon>Artemisiinae</taxon>
        <taxon>Artemisia</taxon>
    </lineage>
</organism>
<proteinExistence type="predicted"/>
<dbReference type="PANTHER" id="PTHR34835:SF90">
    <property type="entry name" value="AMINOTRANSFERASE-LIKE PLANT MOBILE DOMAIN-CONTAINING PROTEIN"/>
    <property type="match status" value="1"/>
</dbReference>
<feature type="region of interest" description="Disordered" evidence="1">
    <location>
        <begin position="631"/>
        <end position="662"/>
    </location>
</feature>
<sequence length="993" mass="113533">MVIFQNEVINNGNDEQILFVRRSGRLSNRQRPKRDNEHYETIDLTLDEDSEDEQDNDIDGANGNVNGVQLEGENVDIDVILDKEKEQVASVENPVAKQGNVEGGNMDNDFVAGKETEQGGILKNIETRNKKEVKRGMGMKKMEHDREGNGKVDKEATAEDGQSTDDDFVSQQKAKIPKVTVSKKKTFTTKRFEQKRVVGSGEMSDIQKKDVRSMGFGEVLAFKIKDIPTRLAYWLLDRFDEKTCTFDVNGRSISITPDLVKNMIGVPRGDVHIEAPDNADYRNPLIRKWKEQFGEGVKKHFPSLVVKEILETKKGGWMFKLNFLVLFFSTIGELNMSNTVNLRFLPCIKNEDDILKLDWCTYIIECLVRTKRAWNRNAHFNGPVILLLVVYATSDIAIKHWSSEDLHKLEGDMFSKESVDDAAADGRAGDEEINDEDLDEDIGWEDDVFEENGGESAQDNAEVMKRNASSYLKKARELLDMAEEVIDIGLEDNPDDYGFVELKELRDQLCIPRKYSHKPKDDEVPTEEAYEKCFTPKKSGDQKDSGAEDEYVFPFTQVYGTPTELIVVSDEVCREWERNHQQIPTRLDFEDDAEFDLNVTQPPATQGKVVGDDLEADQLLLDSLREYVSQEPVDDGGFKTPDHPISGRAHESNTSSRLSRFGRESMANKSKEIIPSYPEPVPLNVLVPKLVRVRSQRPKLLPEVLRSPYMTREVSLIYGISKHEEKVAECLFSARLQETDIVFKTEYVDAEWVVLESMYPGIDIASGAIDLFTHVLNDAEKHRSKHTVTRLFCHTAMMTSEMVEDWEYARSLQKFAENMDNVVSRSEYKTLENVQLVFFPIIQGPHFFVLCMNMKDGEVQILDNLLMPNTTDDERFNWFILHLKGVAIGMQDNEQFCRLRCIYNAPHETYKGDGACADLCGLSMEGKKQRKELRELRIKYATKILLSELNLLKSDFDKEVHGFRNIPVEEKKRLKMAAFETIKLRVSNKFDVK</sequence>
<dbReference type="Gene3D" id="3.40.395.10">
    <property type="entry name" value="Adenoviral Proteinase, Chain A"/>
    <property type="match status" value="1"/>
</dbReference>
<dbReference type="InterPro" id="IPR038765">
    <property type="entry name" value="Papain-like_cys_pep_sf"/>
</dbReference>
<accession>A0A2U1NEZ5</accession>
<name>A0A2U1NEZ5_ARTAN</name>
<feature type="region of interest" description="Disordered" evidence="1">
    <location>
        <begin position="27"/>
        <end position="67"/>
    </location>
</feature>
<evidence type="ECO:0000313" key="2">
    <source>
        <dbReference type="EMBL" id="PWA72095.1"/>
    </source>
</evidence>